<gene>
    <name evidence="1" type="ORF">MS3_01995</name>
</gene>
<name>A0A095BXN6_SCHHA</name>
<dbReference type="EMBL" id="KL250570">
    <property type="protein sequence ID" value="KGB33808.1"/>
    <property type="molecule type" value="Genomic_DNA"/>
</dbReference>
<organism evidence="1">
    <name type="scientific">Schistosoma haematobium</name>
    <name type="common">Blood fluke</name>
    <dbReference type="NCBI Taxonomy" id="6185"/>
    <lineage>
        <taxon>Eukaryota</taxon>
        <taxon>Metazoa</taxon>
        <taxon>Spiralia</taxon>
        <taxon>Lophotrochozoa</taxon>
        <taxon>Platyhelminthes</taxon>
        <taxon>Trematoda</taxon>
        <taxon>Digenea</taxon>
        <taxon>Strigeidida</taxon>
        <taxon>Schistosomatoidea</taxon>
        <taxon>Schistosomatidae</taxon>
        <taxon>Schistosoma</taxon>
    </lineage>
</organism>
<sequence length="15" mass="1810">MDNSRLSLKEFVEIE</sequence>
<reference evidence="1" key="1">
    <citation type="journal article" date="2012" name="Nat. Genet.">
        <title>Whole-genome sequence of Schistosoma haematobium.</title>
        <authorList>
            <person name="Young N.D."/>
            <person name="Jex A.R."/>
            <person name="Li B."/>
            <person name="Liu S."/>
            <person name="Yang L."/>
            <person name="Xiong Z."/>
            <person name="Li Y."/>
            <person name="Cantacessi C."/>
            <person name="Hall R.S."/>
            <person name="Xu X."/>
            <person name="Chen F."/>
            <person name="Wu X."/>
            <person name="Zerlotini A."/>
            <person name="Oliveira G."/>
            <person name="Hofmann A."/>
            <person name="Zhang G."/>
            <person name="Fang X."/>
            <person name="Kang Y."/>
            <person name="Campbell B.E."/>
            <person name="Loukas A."/>
            <person name="Ranganathan S."/>
            <person name="Rollinson D."/>
            <person name="Rinaldi G."/>
            <person name="Brindley P.J."/>
            <person name="Yang H."/>
            <person name="Wang J."/>
            <person name="Wang J."/>
            <person name="Gasser R.B."/>
        </authorList>
    </citation>
    <scope>NUCLEOTIDE SEQUENCE [LARGE SCALE GENOMIC DNA]</scope>
</reference>
<evidence type="ECO:0000313" key="1">
    <source>
        <dbReference type="EMBL" id="KGB33808.1"/>
    </source>
</evidence>
<proteinExistence type="predicted"/>
<accession>A0A095BXN6</accession>
<protein>
    <submittedName>
        <fullName evidence="1">Uncharacterized protein</fullName>
    </submittedName>
</protein>